<dbReference type="Gene3D" id="3.30.450.40">
    <property type="match status" value="1"/>
</dbReference>
<evidence type="ECO:0000256" key="1">
    <source>
        <dbReference type="ARBA" id="ARBA00023015"/>
    </source>
</evidence>
<dbReference type="PRINTS" id="PR00038">
    <property type="entry name" value="HTHLUXR"/>
</dbReference>
<dbReference type="PROSITE" id="PS50043">
    <property type="entry name" value="HTH_LUXR_2"/>
    <property type="match status" value="1"/>
</dbReference>
<evidence type="ECO:0000256" key="2">
    <source>
        <dbReference type="ARBA" id="ARBA00023125"/>
    </source>
</evidence>
<evidence type="ECO:0000313" key="6">
    <source>
        <dbReference type="Proteomes" id="UP001205740"/>
    </source>
</evidence>
<accession>A0ABT1GYR4</accession>
<dbReference type="InterPro" id="IPR000792">
    <property type="entry name" value="Tscrpt_reg_LuxR_C"/>
</dbReference>
<evidence type="ECO:0000259" key="4">
    <source>
        <dbReference type="PROSITE" id="PS50043"/>
    </source>
</evidence>
<dbReference type="InterPro" id="IPR029016">
    <property type="entry name" value="GAF-like_dom_sf"/>
</dbReference>
<dbReference type="Gene3D" id="1.10.10.10">
    <property type="entry name" value="Winged helix-like DNA-binding domain superfamily/Winged helix DNA-binding domain"/>
    <property type="match status" value="1"/>
</dbReference>
<evidence type="ECO:0000256" key="3">
    <source>
        <dbReference type="ARBA" id="ARBA00023163"/>
    </source>
</evidence>
<name>A0ABT1GYR4_9NOCA</name>
<keyword evidence="1" id="KW-0805">Transcription regulation</keyword>
<dbReference type="PANTHER" id="PTHR44688">
    <property type="entry name" value="DNA-BINDING TRANSCRIPTIONAL ACTIVATOR DEVR_DOSR"/>
    <property type="match status" value="1"/>
</dbReference>
<keyword evidence="6" id="KW-1185">Reference proteome</keyword>
<dbReference type="InterPro" id="IPR036388">
    <property type="entry name" value="WH-like_DNA-bd_sf"/>
</dbReference>
<dbReference type="SUPFAM" id="SSF55781">
    <property type="entry name" value="GAF domain-like"/>
    <property type="match status" value="1"/>
</dbReference>
<dbReference type="CDD" id="cd06170">
    <property type="entry name" value="LuxR_C_like"/>
    <property type="match status" value="1"/>
</dbReference>
<dbReference type="PANTHER" id="PTHR44688:SF16">
    <property type="entry name" value="DNA-BINDING TRANSCRIPTIONAL ACTIVATOR DEVR_DOSR"/>
    <property type="match status" value="1"/>
</dbReference>
<gene>
    <name evidence="5" type="ORF">LX12_001310</name>
</gene>
<keyword evidence="3" id="KW-0804">Transcription</keyword>
<dbReference type="Proteomes" id="UP001205740">
    <property type="component" value="Unassembled WGS sequence"/>
</dbReference>
<dbReference type="EMBL" id="JAMTCG010000002">
    <property type="protein sequence ID" value="MCP2160131.1"/>
    <property type="molecule type" value="Genomic_DNA"/>
</dbReference>
<dbReference type="SMART" id="SM00421">
    <property type="entry name" value="HTH_LUXR"/>
    <property type="match status" value="1"/>
</dbReference>
<dbReference type="GO" id="GO:0003677">
    <property type="term" value="F:DNA binding"/>
    <property type="evidence" value="ECO:0007669"/>
    <property type="project" value="UniProtKB-KW"/>
</dbReference>
<comment type="caution">
    <text evidence="5">The sequence shown here is derived from an EMBL/GenBank/DDBJ whole genome shotgun (WGS) entry which is preliminary data.</text>
</comment>
<feature type="domain" description="HTH luxR-type" evidence="4">
    <location>
        <begin position="286"/>
        <end position="351"/>
    </location>
</feature>
<dbReference type="InterPro" id="IPR016032">
    <property type="entry name" value="Sig_transdc_resp-reg_C-effctor"/>
</dbReference>
<reference evidence="5 6" key="1">
    <citation type="submission" date="2022-06" db="EMBL/GenBank/DDBJ databases">
        <title>Genomic Encyclopedia of Archaeal and Bacterial Type Strains, Phase II (KMG-II): from individual species to whole genera.</title>
        <authorList>
            <person name="Goeker M."/>
        </authorList>
    </citation>
    <scope>NUCLEOTIDE SEQUENCE [LARGE SCALE GENOMIC DNA]</scope>
    <source>
        <strain evidence="5 6">DSM 45037</strain>
    </source>
</reference>
<evidence type="ECO:0000313" key="5">
    <source>
        <dbReference type="EMBL" id="MCP2160131.1"/>
    </source>
</evidence>
<sequence length="351" mass="37160">MARPAPSLSLRDRLARDLAAPSSMEDVADRVYAATRRHIDFDFACFATTDPTTGVLTWASKTRDLGVGDVDFAAAEYGAPDINKFDEIARRDPPVAILSIDTDGDLSRCRRHREFMSPVFGFGDELRACFLGRAATWAVLALYRRADEPSFTPADAAVIAATGAVVADAVQRALFRLPPPGGSHAGPDRGGPAVVIVDAADRVTHMTAGARAAVDVLGGLDHGQLPPGILAVVASTRTSGAPLTTQTLTRDGTWLSVRTAPLDGVATVPDVVVTVEPTSRAAVSRMALAAHGLTAREEDVALQVLQGAHTRDIAATLHLSPYTVQDHLKTIFAKLGVSSRREMTARLVLDA</sequence>
<protein>
    <submittedName>
        <fullName evidence="5">DNA-binding transcriptional regulator, CsgD family</fullName>
    </submittedName>
</protein>
<dbReference type="RefSeq" id="WP_253653705.1">
    <property type="nucleotide sequence ID" value="NZ_BAAAOE010000001.1"/>
</dbReference>
<keyword evidence="2 5" id="KW-0238">DNA-binding</keyword>
<organism evidence="5 6">
    <name type="scientific">Williamsia serinedens</name>
    <dbReference type="NCBI Taxonomy" id="391736"/>
    <lineage>
        <taxon>Bacteria</taxon>
        <taxon>Bacillati</taxon>
        <taxon>Actinomycetota</taxon>
        <taxon>Actinomycetes</taxon>
        <taxon>Mycobacteriales</taxon>
        <taxon>Nocardiaceae</taxon>
        <taxon>Williamsia</taxon>
    </lineage>
</organism>
<dbReference type="SUPFAM" id="SSF46894">
    <property type="entry name" value="C-terminal effector domain of the bipartite response regulators"/>
    <property type="match status" value="1"/>
</dbReference>
<dbReference type="Pfam" id="PF00196">
    <property type="entry name" value="GerE"/>
    <property type="match status" value="1"/>
</dbReference>
<proteinExistence type="predicted"/>